<gene>
    <name evidence="2" type="ORF">D2V05_04655</name>
    <name evidence="3" type="ORF">FQ017_04620</name>
</gene>
<dbReference type="InterPro" id="IPR001387">
    <property type="entry name" value="Cro/C1-type_HTH"/>
</dbReference>
<evidence type="ECO:0000313" key="2">
    <source>
        <dbReference type="EMBL" id="RIV45874.1"/>
    </source>
</evidence>
<dbReference type="CDD" id="cd00093">
    <property type="entry name" value="HTH_XRE"/>
    <property type="match status" value="1"/>
</dbReference>
<evidence type="ECO:0000259" key="1">
    <source>
        <dbReference type="PROSITE" id="PS50943"/>
    </source>
</evidence>
<dbReference type="EMBL" id="QXFI01000013">
    <property type="protein sequence ID" value="RIV45874.1"/>
    <property type="molecule type" value="Genomic_DNA"/>
</dbReference>
<sequence length="135" mass="15098">MVNEEIVSRIQAVIDYYNLTVSAFADRIGVQRSSISHLLSGRNKPSLDFVMKLAHAFPDVNLYWLLKGEGDFPSDPDAPALGPSKHLDVDTEPAKLIQTELPSPATRNIEMKKEPLKIVIFYADGTFESFHPKND</sequence>
<organism evidence="2 4">
    <name type="scientific">Flagellimonas pelagia</name>
    <dbReference type="NCBI Taxonomy" id="2306998"/>
    <lineage>
        <taxon>Bacteria</taxon>
        <taxon>Pseudomonadati</taxon>
        <taxon>Bacteroidota</taxon>
        <taxon>Flavobacteriia</taxon>
        <taxon>Flavobacteriales</taxon>
        <taxon>Flavobacteriaceae</taxon>
        <taxon>Flagellimonas</taxon>
    </lineage>
</organism>
<dbReference type="AlphaFoldDB" id="A0A3A1NME5"/>
<dbReference type="InterPro" id="IPR010982">
    <property type="entry name" value="Lambda_DNA-bd_dom_sf"/>
</dbReference>
<reference evidence="3 5" key="2">
    <citation type="submission" date="2019-07" db="EMBL/GenBank/DDBJ databases">
        <title>Draft genome of two Muricauda strains isolated from deep sea.</title>
        <authorList>
            <person name="Sun C."/>
        </authorList>
    </citation>
    <scope>NUCLEOTIDE SEQUENCE [LARGE SCALE GENOMIC DNA]</scope>
    <source>
        <strain evidence="3 5">72</strain>
    </source>
</reference>
<dbReference type="GO" id="GO:0003677">
    <property type="term" value="F:DNA binding"/>
    <property type="evidence" value="ECO:0007669"/>
    <property type="project" value="InterPro"/>
</dbReference>
<name>A0A3A1NME5_9FLAO</name>
<feature type="domain" description="HTH cro/C1-type" evidence="1">
    <location>
        <begin position="18"/>
        <end position="65"/>
    </location>
</feature>
<reference evidence="2 4" key="1">
    <citation type="submission" date="2018-08" db="EMBL/GenBank/DDBJ databases">
        <title>Proposal of Muricauda 72 sp.nov. and Muricauda NH166 sp.nov., isolated from seawater.</title>
        <authorList>
            <person name="Cheng H."/>
            <person name="Wu Y.-H."/>
            <person name="Guo L.-L."/>
            <person name="Xu X.-W."/>
        </authorList>
    </citation>
    <scope>NUCLEOTIDE SEQUENCE [LARGE SCALE GENOMIC DNA]</scope>
    <source>
        <strain evidence="2 4">72</strain>
    </source>
</reference>
<dbReference type="EMBL" id="VNWK01000013">
    <property type="protein sequence ID" value="TXJ98634.1"/>
    <property type="molecule type" value="Genomic_DNA"/>
</dbReference>
<evidence type="ECO:0000313" key="4">
    <source>
        <dbReference type="Proteomes" id="UP000266691"/>
    </source>
</evidence>
<evidence type="ECO:0000313" key="3">
    <source>
        <dbReference type="EMBL" id="TXJ98634.1"/>
    </source>
</evidence>
<dbReference type="Proteomes" id="UP000266691">
    <property type="component" value="Unassembled WGS sequence"/>
</dbReference>
<dbReference type="Pfam" id="PF01381">
    <property type="entry name" value="HTH_3"/>
    <property type="match status" value="1"/>
</dbReference>
<dbReference type="SMART" id="SM00530">
    <property type="entry name" value="HTH_XRE"/>
    <property type="match status" value="1"/>
</dbReference>
<comment type="caution">
    <text evidence="2">The sequence shown here is derived from an EMBL/GenBank/DDBJ whole genome shotgun (WGS) entry which is preliminary data.</text>
</comment>
<dbReference type="OrthoDB" id="1034290at2"/>
<dbReference type="PROSITE" id="PS50943">
    <property type="entry name" value="HTH_CROC1"/>
    <property type="match status" value="1"/>
</dbReference>
<keyword evidence="5" id="KW-1185">Reference proteome</keyword>
<dbReference type="Proteomes" id="UP000321621">
    <property type="component" value="Unassembled WGS sequence"/>
</dbReference>
<protein>
    <submittedName>
        <fullName evidence="2">Helix-turn-helix domain-containing protein</fullName>
    </submittedName>
</protein>
<dbReference type="SUPFAM" id="SSF47413">
    <property type="entry name" value="lambda repressor-like DNA-binding domains"/>
    <property type="match status" value="1"/>
</dbReference>
<evidence type="ECO:0000313" key="5">
    <source>
        <dbReference type="Proteomes" id="UP000321621"/>
    </source>
</evidence>
<accession>A0A3A1NME5</accession>
<proteinExistence type="predicted"/>
<dbReference type="Gene3D" id="1.10.260.40">
    <property type="entry name" value="lambda repressor-like DNA-binding domains"/>
    <property type="match status" value="1"/>
</dbReference>